<name>A0A7T5UGC7_9BACT</name>
<sequence>MKLKSGFLAMATVATLWGAAGDPVFADSGHSHSSHAESASAEAAVPADSLTREQALKAINDAILYMEEALGEENRESLFNDGSVMETLHEKTVSMQEALEKLEVDADSLDKGNGVRLKAAIEQLSERANEYHIATHDKDAEKALAEVKKMMGALKLIELSLKVEQ</sequence>
<evidence type="ECO:0000256" key="1">
    <source>
        <dbReference type="SAM" id="MobiDB-lite"/>
    </source>
</evidence>
<feature type="compositionally biased region" description="Low complexity" evidence="1">
    <location>
        <begin position="36"/>
        <end position="47"/>
    </location>
</feature>
<proteinExistence type="predicted"/>
<evidence type="ECO:0000313" key="2">
    <source>
        <dbReference type="EMBL" id="QQG35746.1"/>
    </source>
</evidence>
<accession>A0A7T5UGC7</accession>
<protein>
    <submittedName>
        <fullName evidence="2">Uncharacterized protein</fullName>
    </submittedName>
</protein>
<dbReference type="EMBL" id="CP066681">
    <property type="protein sequence ID" value="QQG35746.1"/>
    <property type="molecule type" value="Genomic_DNA"/>
</dbReference>
<evidence type="ECO:0000313" key="3">
    <source>
        <dbReference type="Proteomes" id="UP000595362"/>
    </source>
</evidence>
<organism evidence="2 3">
    <name type="scientific">Micavibrio aeruginosavorus</name>
    <dbReference type="NCBI Taxonomy" id="349221"/>
    <lineage>
        <taxon>Bacteria</taxon>
        <taxon>Pseudomonadati</taxon>
        <taxon>Bdellovibrionota</taxon>
        <taxon>Bdellovibrionia</taxon>
        <taxon>Bdellovibrionales</taxon>
        <taxon>Pseudobdellovibrionaceae</taxon>
        <taxon>Micavibrio</taxon>
    </lineage>
</organism>
<reference evidence="2 3" key="1">
    <citation type="submission" date="2020-07" db="EMBL/GenBank/DDBJ databases">
        <title>Huge and variable diversity of episymbiotic CPR bacteria and DPANN archaea in groundwater ecosystems.</title>
        <authorList>
            <person name="He C.Y."/>
            <person name="Keren R."/>
            <person name="Whittaker M."/>
            <person name="Farag I.F."/>
            <person name="Doudna J."/>
            <person name="Cate J.H.D."/>
            <person name="Banfield J.F."/>
        </authorList>
    </citation>
    <scope>NUCLEOTIDE SEQUENCE [LARGE SCALE GENOMIC DNA]</scope>
    <source>
        <strain evidence="2">NC_groundwater_70_Ag_B-0.1um_54_66</strain>
    </source>
</reference>
<dbReference type="Proteomes" id="UP000595362">
    <property type="component" value="Chromosome"/>
</dbReference>
<gene>
    <name evidence="2" type="ORF">HYS17_09580</name>
</gene>
<feature type="region of interest" description="Disordered" evidence="1">
    <location>
        <begin position="27"/>
        <end position="47"/>
    </location>
</feature>
<dbReference type="AlphaFoldDB" id="A0A7T5UGC7"/>